<dbReference type="STRING" id="60547.GCA_000751215_02958"/>
<organism evidence="1 2">
    <name type="scientific">Caballeronia glathei</name>
    <dbReference type="NCBI Taxonomy" id="60547"/>
    <lineage>
        <taxon>Bacteria</taxon>
        <taxon>Pseudomonadati</taxon>
        <taxon>Pseudomonadota</taxon>
        <taxon>Betaproteobacteria</taxon>
        <taxon>Burkholderiales</taxon>
        <taxon>Burkholderiaceae</taxon>
        <taxon>Caballeronia</taxon>
    </lineage>
</organism>
<dbReference type="AlphaFoldDB" id="A0A069PEW5"/>
<dbReference type="Proteomes" id="UP000027466">
    <property type="component" value="Unassembled WGS sequence"/>
</dbReference>
<proteinExistence type="predicted"/>
<gene>
    <name evidence="1" type="ORF">BG61_34330</name>
</gene>
<keyword evidence="2" id="KW-1185">Reference proteome</keyword>
<sequence length="205" mass="22274">MAAVDLIQALAATAELCGTNLSEAAAKMLLTDLADYDERAVLVALSKCRRELKGRLTLAEIISRIDDGRPGAEEAWAVLPFDEGTSVVWTEEMSKAFWVAYPLIEEGEKVAARMAFKESYLRLVAEAREHRIPAHWTASLGHDKDGRQPVLAAAVEKGRISKSHACALIPNFESVDSVTPLLESAKSKEAFALAEQVIKRIGGGK</sequence>
<name>A0A069PEW5_9BURK</name>
<accession>A0A069PEW5</accession>
<evidence type="ECO:0000313" key="2">
    <source>
        <dbReference type="Proteomes" id="UP000027466"/>
    </source>
</evidence>
<reference evidence="1 2" key="1">
    <citation type="submission" date="2014-03" db="EMBL/GenBank/DDBJ databases">
        <title>Draft Genome Sequences of Four Burkholderia Strains.</title>
        <authorList>
            <person name="Liu X.Y."/>
            <person name="Li C.X."/>
            <person name="Xu J.H."/>
        </authorList>
    </citation>
    <scope>NUCLEOTIDE SEQUENCE [LARGE SCALE GENOMIC DNA]</scope>
    <source>
        <strain evidence="1 2">DSM 50014</strain>
    </source>
</reference>
<protein>
    <submittedName>
        <fullName evidence="1">Uncharacterized protein</fullName>
    </submittedName>
</protein>
<dbReference type="EMBL" id="JFHC01000064">
    <property type="protein sequence ID" value="KDR39183.1"/>
    <property type="molecule type" value="Genomic_DNA"/>
</dbReference>
<comment type="caution">
    <text evidence="1">The sequence shown here is derived from an EMBL/GenBank/DDBJ whole genome shotgun (WGS) entry which is preliminary data.</text>
</comment>
<evidence type="ECO:0000313" key="1">
    <source>
        <dbReference type="EMBL" id="KDR39183.1"/>
    </source>
</evidence>